<keyword evidence="3 7" id="KW-0548">Nucleotidyltransferase</keyword>
<dbReference type="Gene3D" id="1.10.132.60">
    <property type="entry name" value="DNA polymerase family B, C-terminal domain"/>
    <property type="match status" value="1"/>
</dbReference>
<dbReference type="Pfam" id="PF03104">
    <property type="entry name" value="DNA_pol_B_exo1"/>
    <property type="match status" value="1"/>
</dbReference>
<dbReference type="EMBL" id="SMRS01000004">
    <property type="protein sequence ID" value="KAA0874987.1"/>
    <property type="molecule type" value="Genomic_DNA"/>
</dbReference>
<dbReference type="PANTHER" id="PTHR10322">
    <property type="entry name" value="DNA POLYMERASE CATALYTIC SUBUNIT"/>
    <property type="match status" value="1"/>
</dbReference>
<dbReference type="NCBIfam" id="NF004421">
    <property type="entry name" value="PRK05762.1-2"/>
    <property type="match status" value="1"/>
</dbReference>
<keyword evidence="4 7" id="KW-0239">DNA-directed DNA polymerase</keyword>
<evidence type="ECO:0000256" key="4">
    <source>
        <dbReference type="ARBA" id="ARBA00022932"/>
    </source>
</evidence>
<dbReference type="SMART" id="SM00486">
    <property type="entry name" value="POLBc"/>
    <property type="match status" value="1"/>
</dbReference>
<keyword evidence="7" id="KW-0235">DNA replication</keyword>
<dbReference type="CDD" id="cd05537">
    <property type="entry name" value="POLBc_Pol_II"/>
    <property type="match status" value="1"/>
</dbReference>
<dbReference type="InterPro" id="IPR012337">
    <property type="entry name" value="RNaseH-like_sf"/>
</dbReference>
<name>A0A5A9W2S2_9GAMM</name>
<dbReference type="GO" id="GO:0009432">
    <property type="term" value="P:SOS response"/>
    <property type="evidence" value="ECO:0007669"/>
    <property type="project" value="TreeGrafter"/>
</dbReference>
<keyword evidence="2 7" id="KW-0808">Transferase</keyword>
<dbReference type="Pfam" id="PF22587">
    <property type="entry name" value="DNApolII_insertion"/>
    <property type="match status" value="1"/>
</dbReference>
<dbReference type="SUPFAM" id="SSF56672">
    <property type="entry name" value="DNA/RNA polymerases"/>
    <property type="match status" value="1"/>
</dbReference>
<evidence type="ECO:0000259" key="10">
    <source>
        <dbReference type="Pfam" id="PF22587"/>
    </source>
</evidence>
<dbReference type="InterPro" id="IPR050240">
    <property type="entry name" value="DNA_pol_type-B"/>
</dbReference>
<dbReference type="GO" id="GO:0045004">
    <property type="term" value="P:DNA replication proofreading"/>
    <property type="evidence" value="ECO:0007669"/>
    <property type="project" value="TreeGrafter"/>
</dbReference>
<dbReference type="Pfam" id="PF21474">
    <property type="entry name" value="DNApolII_N"/>
    <property type="match status" value="1"/>
</dbReference>
<dbReference type="InterPro" id="IPR023211">
    <property type="entry name" value="DNA_pol_palm_dom_sf"/>
</dbReference>
<feature type="domain" description="DNA polymerase II insertion" evidence="10">
    <location>
        <begin position="43"/>
        <end position="103"/>
    </location>
</feature>
<dbReference type="GO" id="GO:0003887">
    <property type="term" value="F:DNA-directed DNA polymerase activity"/>
    <property type="evidence" value="ECO:0007669"/>
    <property type="project" value="UniProtKB-KW"/>
</dbReference>
<keyword evidence="12" id="KW-1185">Reference proteome</keyword>
<dbReference type="InterPro" id="IPR055208">
    <property type="entry name" value="PolB_insertion"/>
</dbReference>
<dbReference type="InterPro" id="IPR042087">
    <property type="entry name" value="DNA_pol_B_thumb"/>
</dbReference>
<keyword evidence="5 7" id="KW-0238">DNA-binding</keyword>
<dbReference type="Pfam" id="PF00136">
    <property type="entry name" value="DNA_pol_B"/>
    <property type="match status" value="1"/>
</dbReference>
<proteinExistence type="inferred from homology"/>
<dbReference type="SUPFAM" id="SSF53098">
    <property type="entry name" value="Ribonuclease H-like"/>
    <property type="match status" value="1"/>
</dbReference>
<accession>A0A5A9W2S2</accession>
<dbReference type="EC" id="2.7.7.7" evidence="7"/>
<evidence type="ECO:0000256" key="6">
    <source>
        <dbReference type="ARBA" id="ARBA00049244"/>
    </source>
</evidence>
<dbReference type="GO" id="GO:0003677">
    <property type="term" value="F:DNA binding"/>
    <property type="evidence" value="ECO:0007669"/>
    <property type="project" value="UniProtKB-KW"/>
</dbReference>
<dbReference type="AlphaFoldDB" id="A0A5A9W2S2"/>
<dbReference type="InterPro" id="IPR043502">
    <property type="entry name" value="DNA/RNA_pol_sf"/>
</dbReference>
<dbReference type="Gene3D" id="3.30.420.10">
    <property type="entry name" value="Ribonuclease H-like superfamily/Ribonuclease H"/>
    <property type="match status" value="1"/>
</dbReference>
<gene>
    <name evidence="11" type="ORF">E1H14_06075</name>
</gene>
<dbReference type="InterPro" id="IPR036397">
    <property type="entry name" value="RNaseH_sf"/>
</dbReference>
<dbReference type="PRINTS" id="PR00106">
    <property type="entry name" value="DNAPOLB"/>
</dbReference>
<feature type="domain" description="DNA-directed DNA polymerase family B exonuclease" evidence="9">
    <location>
        <begin position="181"/>
        <end position="286"/>
    </location>
</feature>
<dbReference type="Gene3D" id="3.90.1600.10">
    <property type="entry name" value="Palm domain of DNA polymerase"/>
    <property type="match status" value="2"/>
</dbReference>
<dbReference type="GO" id="GO:0000166">
    <property type="term" value="F:nucleotide binding"/>
    <property type="evidence" value="ECO:0007669"/>
    <property type="project" value="InterPro"/>
</dbReference>
<dbReference type="InterPro" id="IPR006134">
    <property type="entry name" value="DNA-dir_DNA_pol_B_multi_dom"/>
</dbReference>
<evidence type="ECO:0000256" key="3">
    <source>
        <dbReference type="ARBA" id="ARBA00022695"/>
    </source>
</evidence>
<evidence type="ECO:0000256" key="2">
    <source>
        <dbReference type="ARBA" id="ARBA00022679"/>
    </source>
</evidence>
<comment type="catalytic activity">
    <reaction evidence="6 7">
        <text>DNA(n) + a 2'-deoxyribonucleoside 5'-triphosphate = DNA(n+1) + diphosphate</text>
        <dbReference type="Rhea" id="RHEA:22508"/>
        <dbReference type="Rhea" id="RHEA-COMP:17339"/>
        <dbReference type="Rhea" id="RHEA-COMP:17340"/>
        <dbReference type="ChEBI" id="CHEBI:33019"/>
        <dbReference type="ChEBI" id="CHEBI:61560"/>
        <dbReference type="ChEBI" id="CHEBI:173112"/>
        <dbReference type="EC" id="2.7.7.7"/>
    </reaction>
</comment>
<evidence type="ECO:0000259" key="9">
    <source>
        <dbReference type="Pfam" id="PF03104"/>
    </source>
</evidence>
<dbReference type="OrthoDB" id="5807460at2"/>
<evidence type="ECO:0000256" key="5">
    <source>
        <dbReference type="ARBA" id="ARBA00023125"/>
    </source>
</evidence>
<comment type="caution">
    <text evidence="11">The sequence shown here is derived from an EMBL/GenBank/DDBJ whole genome shotgun (WGS) entry which is preliminary data.</text>
</comment>
<dbReference type="InterPro" id="IPR017964">
    <property type="entry name" value="DNA-dir_DNA_pol_B_CS"/>
</dbReference>
<evidence type="ECO:0000256" key="1">
    <source>
        <dbReference type="ARBA" id="ARBA00005755"/>
    </source>
</evidence>
<comment type="similarity">
    <text evidence="1 7">Belongs to the DNA polymerase type-B family.</text>
</comment>
<evidence type="ECO:0000313" key="12">
    <source>
        <dbReference type="Proteomes" id="UP000325302"/>
    </source>
</evidence>
<protein>
    <recommendedName>
        <fullName evidence="7">DNA polymerase</fullName>
        <ecNumber evidence="7">2.7.7.7</ecNumber>
    </recommendedName>
</protein>
<evidence type="ECO:0000259" key="8">
    <source>
        <dbReference type="Pfam" id="PF00136"/>
    </source>
</evidence>
<dbReference type="PROSITE" id="PS00116">
    <property type="entry name" value="DNA_POLYMERASE_B"/>
    <property type="match status" value="1"/>
</dbReference>
<dbReference type="Gene3D" id="3.30.70.2250">
    <property type="match status" value="1"/>
</dbReference>
<dbReference type="FunFam" id="3.90.1600.10:FF:000030">
    <property type="entry name" value="DNA polymerase II"/>
    <property type="match status" value="1"/>
</dbReference>
<evidence type="ECO:0000313" key="11">
    <source>
        <dbReference type="EMBL" id="KAA0874987.1"/>
    </source>
</evidence>
<dbReference type="GO" id="GO:0008296">
    <property type="term" value="F:3'-5'-DNA exonuclease activity"/>
    <property type="evidence" value="ECO:0007669"/>
    <property type="project" value="TreeGrafter"/>
</dbReference>
<dbReference type="InterPro" id="IPR006172">
    <property type="entry name" value="DNA-dir_DNA_pol_B"/>
</dbReference>
<dbReference type="InterPro" id="IPR006133">
    <property type="entry name" value="DNA-dir_DNA_pol_B_exonuc"/>
</dbReference>
<dbReference type="PANTHER" id="PTHR10322:SF23">
    <property type="entry name" value="DNA POLYMERASE DELTA CATALYTIC SUBUNIT"/>
    <property type="match status" value="1"/>
</dbReference>
<dbReference type="Proteomes" id="UP000325302">
    <property type="component" value="Unassembled WGS sequence"/>
</dbReference>
<organism evidence="11 12">
    <name type="scientific">Nitrincola tapanii</name>
    <dbReference type="NCBI Taxonomy" id="1708751"/>
    <lineage>
        <taxon>Bacteria</taxon>
        <taxon>Pseudomonadati</taxon>
        <taxon>Pseudomonadota</taxon>
        <taxon>Gammaproteobacteria</taxon>
        <taxon>Oceanospirillales</taxon>
        <taxon>Oceanospirillaceae</taxon>
        <taxon>Nitrincola</taxon>
    </lineage>
</organism>
<feature type="domain" description="DNA-directed DNA polymerase family B multifunctional" evidence="8">
    <location>
        <begin position="365"/>
        <end position="747"/>
    </location>
</feature>
<reference evidence="11 12" key="1">
    <citation type="submission" date="2019-03" db="EMBL/GenBank/DDBJ databases">
        <title>Nitrincola sp. nov. isolated from an Indian soda lake.</title>
        <authorList>
            <person name="Joshi A."/>
            <person name="Thite S.V."/>
            <person name="Joseph N."/>
            <person name="Dhotre D."/>
            <person name="Moorthy M."/>
            <person name="Shouche Y.S."/>
        </authorList>
    </citation>
    <scope>NUCLEOTIDE SEQUENCE [LARGE SCALE GENOMIC DNA]</scope>
    <source>
        <strain evidence="11 12">MEB193</strain>
    </source>
</reference>
<sequence>MRSDRIGFPLTRQQRDTPQGIELTYWLAGIEQAFAVQIPAQEAVFFVCQKDLETIQTLLQGLPDYYLKPLALKDLRARPVAGLYSRSLKTWRAARERLQLAGIAMMEEDIRPVDRYLTERFIFSGAQAVQTPQGLGLRAIPFRPKFRYVSLDIETRLHSQEVLSIALHTPDLEKVLLQGRISTLPYVEHCADEKALLLSLQAWIQHLDPDLIIGWNLIEFDLKVLLARAKKCGVTLRLGRDEQALRLELAESGRAFARLSGRVALDGIALLKSATWQFASFSLESVAQALLGRGKAIQVKQERGREIQRLYEEDPDALVAYNLEDTRLVSDIFAQTELIDFLIERSGLTGLPLDKMGGSAQAFDNLYLPSLHRSGYVAPEYASGLHTEQVPGGFVMESRPGLYQHILVLDFKSLYPSIIRTFLIDPLGLCLAEEGAEDPVPGFLGAQFARQGHLLPQLIERLWQARDEAKRQNKSALSQAIKIQMNACYGVLGSHLCRFFDQRLSASITLRGHQILTETADYLQDTLGYPVIYGDTDSVFVWLQQTLEAEEAEALGRSLAERLTQWWQARLLQQWGLNSALELEYEAHYERFLMPKMRHSEQGSKKRYAGLKVSASGQKHLVFKGLEQVRSDWTPLARQFQQTLFERVFTDQPWLEWLQETVMQLLSGESDALLIYQRRLRRPPEAYVKSRPPHVRAARCLNAYYQSQGWPLLTQGDSIGYLITLQGAEPAELRQSPIDYQHYLDKQLRPVADTLLPFLGTSFDECIQPQLSLF</sequence>
<evidence type="ECO:0000256" key="7">
    <source>
        <dbReference type="RuleBase" id="RU000442"/>
    </source>
</evidence>
<dbReference type="RefSeq" id="WP_149390567.1">
    <property type="nucleotide sequence ID" value="NZ_SMRS01000004.1"/>
</dbReference>